<reference evidence="1" key="1">
    <citation type="submission" date="2022-08" db="EMBL/GenBank/DDBJ databases">
        <title>Molecular epidemiological analysis of five strains of VanD-type vancomycin-resistant Enterococcus faecalis.</title>
        <authorList>
            <person name="Mimura K."/>
            <person name="Hashimoto Y."/>
            <person name="Tomita H."/>
        </authorList>
    </citation>
    <scope>NUCLEOTIDE SEQUENCE</scope>
    <source>
        <strain evidence="1">SVR2332</strain>
    </source>
</reference>
<evidence type="ECO:0000313" key="2">
    <source>
        <dbReference type="Proteomes" id="UP001317613"/>
    </source>
</evidence>
<proteinExistence type="predicted"/>
<name>A0AC59HSQ4_ENTFL</name>
<sequence length="1306" mass="147702">MREGSSVQSIQLDALASINSVKLGGYVQSYFSDWKDKLTKLLSASSHRMYLQQGIVGSVLYGMQTIFPLIILVISLYQEKLGTLSLGQVIAIQSTVSMLFNYSNTIFSTLSNIMVVERYIELSEDIFDYPIESSVRSDHIMESGNLSINNLYFQYTSDTKPALKNINLKILDGETVAFVGVSGSGKTTLAKICSSLFEPTKGDIFFSDINFQRYNLDQLRKSISYIPQEAHLHNRTIIENLKLGSQLSEEKIIELCSSLEFLSFISDLPMGYNTVISEMGANLSGGQRQRIHIARAILQNPKILIMDEATSSLDNISQSSVYTELSKLECTKIVIAHRLETILNADKIFVLRDGEIVQTGHHNDLVQQPGDYKDLFNTVIEKGEITVHNDNKLVNIIEDIFKDIVEHTHTTLKRSFTTFQEKETEVFIKCFHALIEYHINRVVQKTFIYEFHEFRKSLNMPANPNSSVAFDLFLQKLDKQMVEKWLNKYSYLRTIIHTIINNTSLYIIAVCKNFKEDIDQLNNNEMISKNSYLTAINALDSDPHNGSKIVLCFEFSNEEKILYKPRSLEIDQLIDTIFSDILKFKGLKYNTPIAQTICRNSYGWQKFISHTFIDEADLSEAYYNLGLCAAVFRSIGATDLHDENVIFNGTTPYFIDLETSLKPSHEEINEDSIWDVLNKELSNSIANTCIIPAKLMVAPHNILIGAINTPYPQKTEELCFTLTNPGTDAVDISKQNIIVSRDSAPIMLEKNKFPSPLPYQQDFVNGYEEGIKSVIVNREKISDLLSSFPCTSRIIVRPTVQYFFLLDACLYPENLIDESAIDKILSYMKPSKMFTESENASKVLEAEKKALKKGDIPYFSIGSNKHTINLMNINTNTFEMSPIENALYSLNNLSDRALLIDKRLIAEGFSEIRIHEATFENNKTKKSQAKMFTDVLKEVTIDNPDALFKLIINQSITTKSKNAETGWLNGVYGDMNIAYNSISCISLHDAGGILFLLKHLTEYKKCVDDIETNELYIRASKGVNSLKNTIYGSTEVSNTPMSIISGSNSLEFLFNHEQKKLKYLDKTISKIQLENIESGDVFLGPIGIALVNATFPNTSIDNIIYFTEKFHNTKLPSEGIAHGNLGVLWTNFRLNYALDRLDICKNIFHETTRIKFEESVENVGWCNGNSGLLMVLTEMATLLKVDINLFDLAKKSTILPLETPLDLSICHGVSGVLQSLLFSFKVSKKSEYIMLANEYWLSVLKLIDINGYYTGEKNRDYLLGYFLGWSGMADSALLLKMYNEGSSPLIPLNLSSLDYQKKLMEV</sequence>
<organism evidence="1 2">
    <name type="scientific">Enterococcus faecalis</name>
    <name type="common">Streptococcus faecalis</name>
    <dbReference type="NCBI Taxonomy" id="1351"/>
    <lineage>
        <taxon>Bacteria</taxon>
        <taxon>Bacillati</taxon>
        <taxon>Bacillota</taxon>
        <taxon>Bacilli</taxon>
        <taxon>Lactobacillales</taxon>
        <taxon>Enterococcaceae</taxon>
        <taxon>Enterococcus</taxon>
    </lineage>
</organism>
<evidence type="ECO:0000313" key="1">
    <source>
        <dbReference type="EMBL" id="BDQ62709.1"/>
    </source>
</evidence>
<gene>
    <name evidence="1" type="ORF">EfsSVR2332_27870</name>
</gene>
<accession>A0AC59HSQ4</accession>
<dbReference type="Proteomes" id="UP001317613">
    <property type="component" value="Chromosome"/>
</dbReference>
<protein>
    <submittedName>
        <fullName evidence="1">Uncharacterized protein</fullName>
    </submittedName>
</protein>
<dbReference type="EMBL" id="AP026729">
    <property type="protein sequence ID" value="BDQ62709.1"/>
    <property type="molecule type" value="Genomic_DNA"/>
</dbReference>